<evidence type="ECO:0000313" key="3">
    <source>
        <dbReference type="EMBL" id="OMJ82828.1"/>
    </source>
</evidence>
<dbReference type="EMBL" id="MPUH01000325">
    <property type="protein sequence ID" value="OMJ82828.1"/>
    <property type="molecule type" value="Genomic_DNA"/>
</dbReference>
<sequence>MSKCFSRYPIIKMKIIILALFLLVSGLKDEAAEDFSEDELLEGIATGDDLNTLDEAGEAEDDEDTYMDLEEMWTDFMEDAGSAEDSSADEIEIGDIEEEIRDLEAILEDMEDFETVTIDGITYTVEGVEALIDEKYDEIVELELSDAIIDLEVLILYAPDQGNLEDFTQGMEAAEKVIKEMEESDTLTVTIQEEEYTVEGVDELMDDAEAEKNNIVMELEALDLNGLEIGDTEDSIENYLRELGEVLEYMNSIADKVVIDDVVYIEEDLQAIFDEVVLLLDDLDEGKTLDDHIQDIEDQLEIPNYVEDDFLDEIEEIEEVMEMTSDPVTIDGVEYTTEDLQALIDACNDGIHDLEVLAAVDEINNLLQEKVEEVRMDYDDFLDGIQAIEDLIELMEPDDIVNFEGDDYTEDDLQELVDIAYIYNEVQHINAAVTEAEENIFSDPPTEEELADEIAILEEILGYISDGGSVTISEVTYTADELEVYIAELEAELAVVVNTNDLLNELGDIQTYIELIGGFVDAAELERLLEELEELQMTMVDGDILISEDGEEITFNDVGVIVDDTLLLLMDLEEGEELLKDDNLSFMVLATAEVPI</sequence>
<keyword evidence="1" id="KW-0175">Coiled coil</keyword>
<dbReference type="Proteomes" id="UP000187209">
    <property type="component" value="Unassembled WGS sequence"/>
</dbReference>
<evidence type="ECO:0000256" key="1">
    <source>
        <dbReference type="SAM" id="Coils"/>
    </source>
</evidence>
<protein>
    <submittedName>
        <fullName evidence="3">Uncharacterized protein</fullName>
    </submittedName>
</protein>
<comment type="caution">
    <text evidence="3">The sequence shown here is derived from an EMBL/GenBank/DDBJ whole genome shotgun (WGS) entry which is preliminary data.</text>
</comment>
<organism evidence="3 4">
    <name type="scientific">Stentor coeruleus</name>
    <dbReference type="NCBI Taxonomy" id="5963"/>
    <lineage>
        <taxon>Eukaryota</taxon>
        <taxon>Sar</taxon>
        <taxon>Alveolata</taxon>
        <taxon>Ciliophora</taxon>
        <taxon>Postciliodesmatophora</taxon>
        <taxon>Heterotrichea</taxon>
        <taxon>Heterotrichida</taxon>
        <taxon>Stentoridae</taxon>
        <taxon>Stentor</taxon>
    </lineage>
</organism>
<keyword evidence="4" id="KW-1185">Reference proteome</keyword>
<evidence type="ECO:0000256" key="2">
    <source>
        <dbReference type="SAM" id="SignalP"/>
    </source>
</evidence>
<reference evidence="3 4" key="1">
    <citation type="submission" date="2016-11" db="EMBL/GenBank/DDBJ databases">
        <title>The macronuclear genome of Stentor coeruleus: a giant cell with tiny introns.</title>
        <authorList>
            <person name="Slabodnick M."/>
            <person name="Ruby J.G."/>
            <person name="Reiff S.B."/>
            <person name="Swart E.C."/>
            <person name="Gosai S."/>
            <person name="Prabakaran S."/>
            <person name="Witkowska E."/>
            <person name="Larue G.E."/>
            <person name="Fisher S."/>
            <person name="Freeman R.M."/>
            <person name="Gunawardena J."/>
            <person name="Chu W."/>
            <person name="Stover N.A."/>
            <person name="Gregory B.D."/>
            <person name="Nowacki M."/>
            <person name="Derisi J."/>
            <person name="Roy S.W."/>
            <person name="Marshall W.F."/>
            <person name="Sood P."/>
        </authorList>
    </citation>
    <scope>NUCLEOTIDE SEQUENCE [LARGE SCALE GENOMIC DNA]</scope>
    <source>
        <strain evidence="3">WM001</strain>
    </source>
</reference>
<proteinExistence type="predicted"/>
<dbReference type="AlphaFoldDB" id="A0A1R2C1D4"/>
<keyword evidence="2" id="KW-0732">Signal</keyword>
<accession>A0A1R2C1D4</accession>
<name>A0A1R2C1D4_9CILI</name>
<evidence type="ECO:0000313" key="4">
    <source>
        <dbReference type="Proteomes" id="UP000187209"/>
    </source>
</evidence>
<feature type="coiled-coil region" evidence="1">
    <location>
        <begin position="164"/>
        <end position="225"/>
    </location>
</feature>
<feature type="coiled-coil region" evidence="1">
    <location>
        <begin position="479"/>
        <end position="506"/>
    </location>
</feature>
<gene>
    <name evidence="3" type="ORF">SteCoe_16361</name>
</gene>
<feature type="signal peptide" evidence="2">
    <location>
        <begin position="1"/>
        <end position="26"/>
    </location>
</feature>
<feature type="chain" id="PRO_5013113944" evidence="2">
    <location>
        <begin position="27"/>
        <end position="596"/>
    </location>
</feature>